<proteinExistence type="predicted"/>
<name>A0A1H2Q0D7_9BACI</name>
<sequence length="88" mass="10373">MKTFEEVVRTLADIEMQSVAQTRSRHEFQSEREYYSHFLRNKDLSFYLDTVEEMFPLEAKKYGAEEIVRGMAEYIEAGAMPAREPLTE</sequence>
<organism evidence="1 2">
    <name type="scientific">Marinococcus luteus</name>
    <dbReference type="NCBI Taxonomy" id="1122204"/>
    <lineage>
        <taxon>Bacteria</taxon>
        <taxon>Bacillati</taxon>
        <taxon>Bacillota</taxon>
        <taxon>Bacilli</taxon>
        <taxon>Bacillales</taxon>
        <taxon>Bacillaceae</taxon>
        <taxon>Marinococcus</taxon>
    </lineage>
</organism>
<evidence type="ECO:0000313" key="1">
    <source>
        <dbReference type="EMBL" id="SDW00561.1"/>
    </source>
</evidence>
<dbReference type="Proteomes" id="UP000199488">
    <property type="component" value="Unassembled WGS sequence"/>
</dbReference>
<dbReference type="RefSeq" id="WP_091610053.1">
    <property type="nucleotide sequence ID" value="NZ_FNNC01000001.1"/>
</dbReference>
<dbReference type="OrthoDB" id="2969055at2"/>
<dbReference type="STRING" id="1122204.SAMN05421781_0074"/>
<protein>
    <submittedName>
        <fullName evidence="1">Uncharacterized protein</fullName>
    </submittedName>
</protein>
<dbReference type="AlphaFoldDB" id="A0A1H2Q0D7"/>
<reference evidence="1 2" key="1">
    <citation type="submission" date="2016-10" db="EMBL/GenBank/DDBJ databases">
        <authorList>
            <person name="de Groot N.N."/>
        </authorList>
    </citation>
    <scope>NUCLEOTIDE SEQUENCE [LARGE SCALE GENOMIC DNA]</scope>
    <source>
        <strain evidence="1 2">DSM 23126</strain>
    </source>
</reference>
<keyword evidence="2" id="KW-1185">Reference proteome</keyword>
<dbReference type="EMBL" id="FNNC01000001">
    <property type="protein sequence ID" value="SDW00561.1"/>
    <property type="molecule type" value="Genomic_DNA"/>
</dbReference>
<evidence type="ECO:0000313" key="2">
    <source>
        <dbReference type="Proteomes" id="UP000199488"/>
    </source>
</evidence>
<accession>A0A1H2Q0D7</accession>
<gene>
    <name evidence="1" type="ORF">SAMN05421781_0074</name>
</gene>